<proteinExistence type="predicted"/>
<dbReference type="OrthoDB" id="7548642at2759"/>
<accession>A0A6J1Q5G0</accession>
<evidence type="ECO:0000313" key="1">
    <source>
        <dbReference type="Proteomes" id="UP000504618"/>
    </source>
</evidence>
<keyword evidence="1" id="KW-1185">Reference proteome</keyword>
<gene>
    <name evidence="2" type="primary">LOC112457844</name>
</gene>
<dbReference type="GeneID" id="112457844"/>
<dbReference type="RefSeq" id="XP_024876908.1">
    <property type="nucleotide sequence ID" value="XM_025021140.1"/>
</dbReference>
<dbReference type="GO" id="GO:0016491">
    <property type="term" value="F:oxidoreductase activity"/>
    <property type="evidence" value="ECO:0007669"/>
    <property type="project" value="InterPro"/>
</dbReference>
<sequence>MEQLEVLNKYYTNLDYDKNDKETALKEIHELSEKRFNTDISISTRLGVLANLIQENISPFKSVCRHVDVIDTIVGYLKFYEQEMKYVSGDMLKDTLRIIFPLLVTLFNICDESAIQSFLLYPIFTDSSIDFDKACKKIKYWQSSVGIEREIIVLEDSDMYAVINCLIITDKCLLHKIWVQKQVKEKFVWLMKRHYSDITAYEEMLLIIDTFQSFKDIQLHECATNIINIVSIWSEDIVAAKNLALSLNCHAVFINTHMDFSDGCHTFLPYKEIVDYVKSQRTLNEIREKESVSSETEQSVNVVHLSHIADINFTSIFNLFYDGTWQEPVKGLYWKHNDNLWANATNHDIIRCYESAEKGFKTWSIKPIKTRIQILSKLESILKFNNKFALAAIVTRWLKFLYLCPMNGYVYQNGKAEMTDVRKPLGVIILREEKESVLLFRLMQTLIAGNSVIVMFDANFCNLTPYCDMFSTCGIPPGVINLLSHEDANMLEHKLCSEKYTDYADRYFLKGTSKDAYVGPYLNLTTTKYIIVRLK</sequence>
<reference evidence="2" key="1">
    <citation type="submission" date="2025-08" db="UniProtKB">
        <authorList>
            <consortium name="RefSeq"/>
        </authorList>
    </citation>
    <scope>IDENTIFICATION</scope>
    <source>
        <tissue evidence="2">Whole body</tissue>
    </source>
</reference>
<dbReference type="AlphaFoldDB" id="A0A6J1Q5G0"/>
<name>A0A6J1Q5G0_9HYME</name>
<evidence type="ECO:0000313" key="2">
    <source>
        <dbReference type="RefSeq" id="XP_024876908.1"/>
    </source>
</evidence>
<dbReference type="SUPFAM" id="SSF53720">
    <property type="entry name" value="ALDH-like"/>
    <property type="match status" value="1"/>
</dbReference>
<protein>
    <submittedName>
        <fullName evidence="2">Uncharacterized protein LOC112457844</fullName>
    </submittedName>
</protein>
<dbReference type="InterPro" id="IPR016161">
    <property type="entry name" value="Ald_DH/histidinol_DH"/>
</dbReference>
<dbReference type="Proteomes" id="UP000504618">
    <property type="component" value="Unplaced"/>
</dbReference>
<organism evidence="1 2">
    <name type="scientific">Temnothorax curvispinosus</name>
    <dbReference type="NCBI Taxonomy" id="300111"/>
    <lineage>
        <taxon>Eukaryota</taxon>
        <taxon>Metazoa</taxon>
        <taxon>Ecdysozoa</taxon>
        <taxon>Arthropoda</taxon>
        <taxon>Hexapoda</taxon>
        <taxon>Insecta</taxon>
        <taxon>Pterygota</taxon>
        <taxon>Neoptera</taxon>
        <taxon>Endopterygota</taxon>
        <taxon>Hymenoptera</taxon>
        <taxon>Apocrita</taxon>
        <taxon>Aculeata</taxon>
        <taxon>Formicoidea</taxon>
        <taxon>Formicidae</taxon>
        <taxon>Myrmicinae</taxon>
        <taxon>Temnothorax</taxon>
    </lineage>
</organism>